<dbReference type="InterPro" id="IPR041700">
    <property type="entry name" value="OMP_b-brl_3"/>
</dbReference>
<evidence type="ECO:0000256" key="1">
    <source>
        <dbReference type="ARBA" id="ARBA00004442"/>
    </source>
</evidence>
<evidence type="ECO:0000313" key="5">
    <source>
        <dbReference type="EMBL" id="XBG61035.1"/>
    </source>
</evidence>
<dbReference type="SUPFAM" id="SSF49452">
    <property type="entry name" value="Starch-binding domain-like"/>
    <property type="match status" value="1"/>
</dbReference>
<keyword evidence="3" id="KW-0998">Cell outer membrane</keyword>
<dbReference type="GO" id="GO:0009279">
    <property type="term" value="C:cell outer membrane"/>
    <property type="evidence" value="ECO:0007669"/>
    <property type="project" value="UniProtKB-SubCell"/>
</dbReference>
<protein>
    <submittedName>
        <fullName evidence="5">Outer membrane beta-barrel family protein</fullName>
    </submittedName>
</protein>
<dbReference type="AlphaFoldDB" id="A0AAU7BST5"/>
<dbReference type="Pfam" id="PF13620">
    <property type="entry name" value="CarboxypepD_reg"/>
    <property type="match status" value="1"/>
</dbReference>
<dbReference type="EMBL" id="CP157199">
    <property type="protein sequence ID" value="XBG61035.1"/>
    <property type="molecule type" value="Genomic_DNA"/>
</dbReference>
<evidence type="ECO:0000256" key="2">
    <source>
        <dbReference type="ARBA" id="ARBA00023136"/>
    </source>
</evidence>
<dbReference type="PANTHER" id="PTHR40980:SF4">
    <property type="entry name" value="TONB-DEPENDENT RECEPTOR-LIKE BETA-BARREL DOMAIN-CONTAINING PROTEIN"/>
    <property type="match status" value="1"/>
</dbReference>
<reference evidence="5" key="1">
    <citation type="submission" date="2024-05" db="EMBL/GenBank/DDBJ databases">
        <title>Pontimicrobium maritimus sp. nov., isolated form sea water.</title>
        <authorList>
            <person name="Muhammad N."/>
            <person name="Vuong T.Q."/>
            <person name="Han H.L."/>
            <person name="Kim S.-G."/>
        </authorList>
    </citation>
    <scope>NUCLEOTIDE SEQUENCE</scope>
    <source>
        <strain evidence="5">SW4</strain>
    </source>
</reference>
<dbReference type="InterPro" id="IPR036942">
    <property type="entry name" value="Beta-barrel_TonB_sf"/>
</dbReference>
<dbReference type="Pfam" id="PF14905">
    <property type="entry name" value="OMP_b-brl_3"/>
    <property type="match status" value="1"/>
</dbReference>
<dbReference type="InterPro" id="IPR013784">
    <property type="entry name" value="Carb-bd-like_fold"/>
</dbReference>
<dbReference type="GO" id="GO:0030246">
    <property type="term" value="F:carbohydrate binding"/>
    <property type="evidence" value="ECO:0007669"/>
    <property type="project" value="InterPro"/>
</dbReference>
<evidence type="ECO:0000259" key="4">
    <source>
        <dbReference type="Pfam" id="PF14905"/>
    </source>
</evidence>
<keyword evidence="2" id="KW-0472">Membrane</keyword>
<proteinExistence type="predicted"/>
<dbReference type="SUPFAM" id="SSF56935">
    <property type="entry name" value="Porins"/>
    <property type="match status" value="1"/>
</dbReference>
<comment type="subcellular location">
    <subcellularLocation>
        <location evidence="1">Cell outer membrane</location>
    </subcellularLocation>
</comment>
<sequence>MRIFYLILLFLSTTTIWSQTFTLSGSIIDKSNYPIAYSNILLLRSQDSSIVSGTTSDDNGKFIFNNIAPNTYILKASFISYIDNYSSITIAQDTQIPALVLEESIEALSEIELVYKKPTLKREVDRLVFNVEKTALSEGNLMEVLRNTPSVIVMNDAITVKGSEPTVYINDRKVHISSSEIVELLQGTSASNIKSVEVITNPPARYDAESGVVLNIIMTKNVISGYNGSAFSNVTQGVFPKTSYGMTNYFKGKNISFFANYNYGKRKVDRVDKETIDFSNNQFWNTNIDRNTWTETHNTNANFDWDINEKTTLSAATNMQFVPYYKRKTYSKTDILPNNPNDVSRFISNNISRDVKHNMGFNLDFVRRYENNSRLSFNSHYTNYDYRRKQGVTTDYFLRNGSFDNNNTFKTRSDQDTEIFTSQADYSLPISETSNFEIGAKFSDVTTSSEIKHYDIINGSPVKDQNKTDAFDYNEKVFAGYISFDESWEKWTLSTGLRVEQTNIEAKSESVTGNNDQNYLEWFPTANLGLQASEKLNIYVNYKRSISRPNYSYLNPFRYYLNDNTYVTGNPGLKPFFTDQYKLGFSINNMFVIETYYKKYKNNIFELPIQDNINNTLAYTSVNINYTEEIGFDFEANFNITQKWSTYFGTSFYKYQDNATFSGDTFSKGKWSNYTIFQNDFSFLKDNSLVANFTLTYIHKNVQALQVINSRLASDFSIRKTLFKGKGSLSLLVSDLFNQQDFYWTTRFADQNSTSDVNLDNRYIRLGFRYKFGNTKLSTNERTSSVEERERLSNNH</sequence>
<dbReference type="RefSeq" id="WP_347923267.1">
    <property type="nucleotide sequence ID" value="NZ_CP157199.1"/>
</dbReference>
<gene>
    <name evidence="5" type="ORF">ABGB03_14330</name>
</gene>
<dbReference type="Gene3D" id="2.60.40.1120">
    <property type="entry name" value="Carboxypeptidase-like, regulatory domain"/>
    <property type="match status" value="1"/>
</dbReference>
<dbReference type="PANTHER" id="PTHR40980">
    <property type="entry name" value="PLUG DOMAIN-CONTAINING PROTEIN"/>
    <property type="match status" value="1"/>
</dbReference>
<feature type="domain" description="Outer membrane protein beta-barrel" evidence="4">
    <location>
        <begin position="371"/>
        <end position="770"/>
    </location>
</feature>
<accession>A0AAU7BST5</accession>
<name>A0AAU7BST5_9FLAO</name>
<dbReference type="Gene3D" id="2.40.170.20">
    <property type="entry name" value="TonB-dependent receptor, beta-barrel domain"/>
    <property type="match status" value="1"/>
</dbReference>
<organism evidence="5">
    <name type="scientific">Pontimicrobium sp. SW4</name>
    <dbReference type="NCBI Taxonomy" id="3153519"/>
    <lineage>
        <taxon>Bacteria</taxon>
        <taxon>Pseudomonadati</taxon>
        <taxon>Bacteroidota</taxon>
        <taxon>Flavobacteriia</taxon>
        <taxon>Flavobacteriales</taxon>
        <taxon>Flavobacteriaceae</taxon>
        <taxon>Pontimicrobium</taxon>
    </lineage>
</organism>
<evidence type="ECO:0000256" key="3">
    <source>
        <dbReference type="ARBA" id="ARBA00023237"/>
    </source>
</evidence>